<dbReference type="Proteomes" id="UP001165289">
    <property type="component" value="Unassembled WGS sequence"/>
</dbReference>
<proteinExistence type="predicted"/>
<dbReference type="AlphaFoldDB" id="A0AAV7JFT4"/>
<reference evidence="1 2" key="1">
    <citation type="journal article" date="2023" name="BMC Biol.">
        <title>The compact genome of the sponge Oopsacas minuta (Hexactinellida) is lacking key metazoan core genes.</title>
        <authorList>
            <person name="Santini S."/>
            <person name="Schenkelaars Q."/>
            <person name="Jourda C."/>
            <person name="Duchesne M."/>
            <person name="Belahbib H."/>
            <person name="Rocher C."/>
            <person name="Selva M."/>
            <person name="Riesgo A."/>
            <person name="Vervoort M."/>
            <person name="Leys S.P."/>
            <person name="Kodjabachian L."/>
            <person name="Le Bivic A."/>
            <person name="Borchiellini C."/>
            <person name="Claverie J.M."/>
            <person name="Renard E."/>
        </authorList>
    </citation>
    <scope>NUCLEOTIDE SEQUENCE [LARGE SCALE GENOMIC DNA]</scope>
    <source>
        <strain evidence="1">SPO-2</strain>
    </source>
</reference>
<evidence type="ECO:0000313" key="1">
    <source>
        <dbReference type="EMBL" id="KAI6647652.1"/>
    </source>
</evidence>
<evidence type="ECO:0000313" key="2">
    <source>
        <dbReference type="Proteomes" id="UP001165289"/>
    </source>
</evidence>
<gene>
    <name evidence="1" type="ORF">LOD99_8617</name>
</gene>
<organism evidence="1 2">
    <name type="scientific">Oopsacas minuta</name>
    <dbReference type="NCBI Taxonomy" id="111878"/>
    <lineage>
        <taxon>Eukaryota</taxon>
        <taxon>Metazoa</taxon>
        <taxon>Porifera</taxon>
        <taxon>Hexactinellida</taxon>
        <taxon>Hexasterophora</taxon>
        <taxon>Lyssacinosida</taxon>
        <taxon>Leucopsacidae</taxon>
        <taxon>Oopsacas</taxon>
    </lineage>
</organism>
<comment type="caution">
    <text evidence="1">The sequence shown here is derived from an EMBL/GenBank/DDBJ whole genome shotgun (WGS) entry which is preliminary data.</text>
</comment>
<sequence length="241" mass="27757">MNFENLENRVVIKFLCIKGLSATETFKEMKDVLKDNALSQSMVANGMQNSNVEEKAKVLQMTLAQEDPHFLSIQKQSNLLVVVENDHDISIRNIANRRRYQRLKECVYVLKTFPRQRNSYQFSIHQPDGTYLEVPAKPKLQKDAVSRFLPGCPLHLSSSSDTIPPRFDRSLREQRLIDTAINESLLQYNQDKELFQITTLEDLVSKTKHSGLPNHWLVWSSDDNSFNLLKASITNNKCDCN</sequence>
<protein>
    <submittedName>
        <fullName evidence="1">Uncharacterized protein</fullName>
    </submittedName>
</protein>
<accession>A0AAV7JFT4</accession>
<keyword evidence="2" id="KW-1185">Reference proteome</keyword>
<name>A0AAV7JFT4_9METZ</name>
<dbReference type="EMBL" id="JAKMXF010000339">
    <property type="protein sequence ID" value="KAI6647652.1"/>
    <property type="molecule type" value="Genomic_DNA"/>
</dbReference>